<name>A0A3S4VI15_9ACTN</name>
<dbReference type="EMBL" id="LR134406">
    <property type="protein sequence ID" value="VEH69505.1"/>
    <property type="molecule type" value="Genomic_DNA"/>
</dbReference>
<feature type="transmembrane region" description="Helical" evidence="14">
    <location>
        <begin position="261"/>
        <end position="281"/>
    </location>
</feature>
<evidence type="ECO:0000313" key="17">
    <source>
        <dbReference type="Proteomes" id="UP000273044"/>
    </source>
</evidence>
<evidence type="ECO:0000256" key="5">
    <source>
        <dbReference type="ARBA" id="ARBA00011882"/>
    </source>
</evidence>
<feature type="transmembrane region" description="Helical" evidence="14">
    <location>
        <begin position="40"/>
        <end position="59"/>
    </location>
</feature>
<dbReference type="CDD" id="cd00920">
    <property type="entry name" value="Cupredoxin"/>
    <property type="match status" value="1"/>
</dbReference>
<feature type="transmembrane region" description="Helical" evidence="14">
    <location>
        <begin position="293"/>
        <end position="316"/>
    </location>
</feature>
<feature type="transmembrane region" description="Helical" evidence="14">
    <location>
        <begin position="448"/>
        <end position="470"/>
    </location>
</feature>
<feature type="binding site" description="type 1 copper site" evidence="12">
    <location>
        <position position="718"/>
    </location>
    <ligand>
        <name>Cu cation</name>
        <dbReference type="ChEBI" id="CHEBI:23378"/>
        <label>1</label>
    </ligand>
</feature>
<dbReference type="InterPro" id="IPR011707">
    <property type="entry name" value="Cu-oxidase-like_N"/>
</dbReference>
<dbReference type="CDD" id="cd04208">
    <property type="entry name" value="CuRO_2_CuNIR"/>
    <property type="match status" value="1"/>
</dbReference>
<sequence>MSTPTRPGAGPSETGRLPQAGRPGGGGRPGGSRRNRARDYTVIIWLLSAVIVAAAHRLVPESTWLMVHLVLLGALTHSVLVWSQYFTAALLKTRPDEARDRAQRRRLGLLSLGSLAVFVGVPATWWWLVVAGAVFVTAAVSWHGISLWRQLRKALPGRFRVAVWYYVAASCHLPVGAAFGATLAFGLDATWHWRFLVAHTMTNLLGWIGLTVVGTLVTFWPTILRTRMDDRAEGFAKQALPWLIGSGMVVVAGALAGLQYVAVAGLAGYLLALGWWGRVLVAPLRRRPPREFAPASVLAAMIWWVVALVVTGGIVLTTPTSGWSEVTGTLAVVWAGGFAAQLLTGALSYLLPSVLGGGPRVVRAGAAWFDRFTTFRIVAINGALILFLTPTPPWVKLTSGVLGVGSVAAFLPLMILGIKASVAERREIAKAGPRTGPPQKLPERESALTANGMLAGVLALTLAVTVGVGIDPSAVGLGGGSSSTGVNATGRTQRIQVTAKEGLRFEPASAEVSRGDRVIIELSNADATMIHDLKLGDATTPRLSAGETAELDLGVVGESIEGWCTVVGHRQAGMVFTLKVSGQDASTSQDGTTGGGHDHAPAQANSAPLNTVVDPVAPATTEETIHRVEMRVTELPLEVAPGVWQKRWTFNGGPVGPTLRGKVGDVFEVTLINDGTIGHSIDFHASNLAPDGPMRTVAPGESLVYRFTAHRAGMWLYHCGTAPVSAHIAAGMHGAVIIDPEGLPAVDREYALVASEIYLTGGTGTSPETAAEVDAAKAQTDTPDYSTFNGIAFQYAQRPFTAKVGERVRFWVLSAGPNLSTSFHIIGGQFDTVYFEGGYLLKDGKDAFGNSGGGSQALGLEAAQAGFVELTFPEAGHYTVVDHAFLDAERGALGTVEVTE</sequence>
<keyword evidence="14" id="KW-0472">Membrane</keyword>
<evidence type="ECO:0000256" key="4">
    <source>
        <dbReference type="ARBA" id="ARBA00011233"/>
    </source>
</evidence>
<dbReference type="Gene3D" id="2.60.40.420">
    <property type="entry name" value="Cupredoxins - blue copper proteins"/>
    <property type="match status" value="3"/>
</dbReference>
<comment type="catalytic activity">
    <reaction evidence="11">
        <text>nitric oxide + Fe(III)-[cytochrome c] + H2O = Fe(II)-[cytochrome c] + nitrite + 2 H(+)</text>
        <dbReference type="Rhea" id="RHEA:15233"/>
        <dbReference type="Rhea" id="RHEA-COMP:10350"/>
        <dbReference type="Rhea" id="RHEA-COMP:14399"/>
        <dbReference type="ChEBI" id="CHEBI:15377"/>
        <dbReference type="ChEBI" id="CHEBI:15378"/>
        <dbReference type="ChEBI" id="CHEBI:16301"/>
        <dbReference type="ChEBI" id="CHEBI:16480"/>
        <dbReference type="ChEBI" id="CHEBI:29033"/>
        <dbReference type="ChEBI" id="CHEBI:29034"/>
        <dbReference type="EC" id="1.7.2.1"/>
    </reaction>
</comment>
<feature type="region of interest" description="Disordered" evidence="13">
    <location>
        <begin position="584"/>
        <end position="606"/>
    </location>
</feature>
<dbReference type="GO" id="GO:0050421">
    <property type="term" value="F:nitrite reductase (NO-forming) activity"/>
    <property type="evidence" value="ECO:0007669"/>
    <property type="project" value="UniProtKB-EC"/>
</dbReference>
<reference evidence="16 17" key="1">
    <citation type="submission" date="2018-12" db="EMBL/GenBank/DDBJ databases">
        <authorList>
            <consortium name="Pathogen Informatics"/>
        </authorList>
    </citation>
    <scope>NUCLEOTIDE SEQUENCE [LARGE SCALE GENOMIC DNA]</scope>
    <source>
        <strain evidence="16 17">NCTC12967</strain>
    </source>
</reference>
<dbReference type="CDD" id="cd11020">
    <property type="entry name" value="CuRO_1_CuNIR"/>
    <property type="match status" value="1"/>
</dbReference>
<dbReference type="EC" id="1.7.2.1" evidence="5"/>
<comment type="subunit">
    <text evidence="4">Homotrimer.</text>
</comment>
<keyword evidence="10 12" id="KW-0186">Copper</keyword>
<dbReference type="GO" id="GO:0005507">
    <property type="term" value="F:copper ion binding"/>
    <property type="evidence" value="ECO:0007669"/>
    <property type="project" value="InterPro"/>
</dbReference>
<dbReference type="Pfam" id="PF07732">
    <property type="entry name" value="Cu-oxidase_3"/>
    <property type="match status" value="1"/>
</dbReference>
<dbReference type="PANTHER" id="PTHR11709">
    <property type="entry name" value="MULTI-COPPER OXIDASE"/>
    <property type="match status" value="1"/>
</dbReference>
<feature type="transmembrane region" description="Helical" evidence="14">
    <location>
        <begin position="107"/>
        <end position="127"/>
    </location>
</feature>
<feature type="binding site" description="type 1 copper site" evidence="12">
    <location>
        <position position="883"/>
    </location>
    <ligand>
        <name>Cu cation</name>
        <dbReference type="ChEBI" id="CHEBI:23378"/>
        <label>1</label>
    </ligand>
</feature>
<evidence type="ECO:0000256" key="7">
    <source>
        <dbReference type="ARBA" id="ARBA00022723"/>
    </source>
</evidence>
<keyword evidence="14" id="KW-0812">Transmembrane</keyword>
<feature type="binding site" description="type 1 copper site" evidence="12">
    <location>
        <position position="684"/>
    </location>
    <ligand>
        <name>Cu cation</name>
        <dbReference type="ChEBI" id="CHEBI:23378"/>
        <label>1</label>
    </ligand>
</feature>
<evidence type="ECO:0000256" key="1">
    <source>
        <dbReference type="ARBA" id="ARBA00001960"/>
    </source>
</evidence>
<dbReference type="InterPro" id="IPR045087">
    <property type="entry name" value="Cu-oxidase_fam"/>
</dbReference>
<accession>A0A3S4VI15</accession>
<dbReference type="PRINTS" id="PR00695">
    <property type="entry name" value="CUNO2RDTASE"/>
</dbReference>
<comment type="cofactor">
    <cofactor evidence="1 12">
        <name>Cu(+)</name>
        <dbReference type="ChEBI" id="CHEBI:49552"/>
    </cofactor>
</comment>
<evidence type="ECO:0000256" key="10">
    <source>
        <dbReference type="ARBA" id="ARBA00023008"/>
    </source>
</evidence>
<feature type="domain" description="Plastocyanin-like" evidence="15">
    <location>
        <begin position="638"/>
        <end position="741"/>
    </location>
</feature>
<feature type="transmembrane region" description="Helical" evidence="14">
    <location>
        <begin position="65"/>
        <end position="86"/>
    </location>
</feature>
<evidence type="ECO:0000256" key="8">
    <source>
        <dbReference type="ARBA" id="ARBA00022737"/>
    </source>
</evidence>
<evidence type="ECO:0000256" key="12">
    <source>
        <dbReference type="PIRSR" id="PIRSR601287-1"/>
    </source>
</evidence>
<feature type="binding site" description="type 1 copper site" evidence="12">
    <location>
        <position position="727"/>
    </location>
    <ligand>
        <name>Cu cation</name>
        <dbReference type="ChEBI" id="CHEBI:23378"/>
        <label>1</label>
    </ligand>
</feature>
<keyword evidence="17" id="KW-1185">Reference proteome</keyword>
<evidence type="ECO:0000256" key="2">
    <source>
        <dbReference type="ARBA" id="ARBA00001973"/>
    </source>
</evidence>
<feature type="transmembrane region" description="Helical" evidence="14">
    <location>
        <begin position="163"/>
        <end position="184"/>
    </location>
</feature>
<feature type="binding site" description="type 1 copper site" evidence="12">
    <location>
        <position position="732"/>
    </location>
    <ligand>
        <name>Cu cation</name>
        <dbReference type="ChEBI" id="CHEBI:23378"/>
        <label>1</label>
    </ligand>
</feature>
<dbReference type="GeneID" id="64406258"/>
<proteinExistence type="inferred from homology"/>
<evidence type="ECO:0000313" key="16">
    <source>
        <dbReference type="EMBL" id="VEH69505.1"/>
    </source>
</evidence>
<organism evidence="16 17">
    <name type="scientific">Arachnia propionica</name>
    <dbReference type="NCBI Taxonomy" id="1750"/>
    <lineage>
        <taxon>Bacteria</taxon>
        <taxon>Bacillati</taxon>
        <taxon>Actinomycetota</taxon>
        <taxon>Actinomycetes</taxon>
        <taxon>Propionibacteriales</taxon>
        <taxon>Propionibacteriaceae</taxon>
        <taxon>Arachnia</taxon>
    </lineage>
</organism>
<feature type="binding site" description="type 1 copper site" evidence="12">
    <location>
        <position position="679"/>
    </location>
    <ligand>
        <name>Cu cation</name>
        <dbReference type="ChEBI" id="CHEBI:23378"/>
        <label>1</label>
    </ligand>
</feature>
<feature type="transmembrane region" description="Helical" evidence="14">
    <location>
        <begin position="328"/>
        <end position="351"/>
    </location>
</feature>
<evidence type="ECO:0000256" key="11">
    <source>
        <dbReference type="ARBA" id="ARBA00049340"/>
    </source>
</evidence>
<keyword evidence="8" id="KW-0677">Repeat</keyword>
<dbReference type="InterPro" id="IPR008972">
    <property type="entry name" value="Cupredoxin"/>
</dbReference>
<evidence type="ECO:0000256" key="3">
    <source>
        <dbReference type="ARBA" id="ARBA00010609"/>
    </source>
</evidence>
<dbReference type="RefSeq" id="WP_082793861.1">
    <property type="nucleotide sequence ID" value="NZ_LR134406.1"/>
</dbReference>
<gene>
    <name evidence="16" type="primary">aniA</name>
    <name evidence="16" type="ORF">NCTC12967_00775</name>
</gene>
<feature type="transmembrane region" description="Helical" evidence="14">
    <location>
        <begin position="235"/>
        <end position="255"/>
    </location>
</feature>
<dbReference type="SUPFAM" id="SSF49503">
    <property type="entry name" value="Cupredoxins"/>
    <property type="match status" value="3"/>
</dbReference>
<keyword evidence="7 12" id="KW-0479">Metal-binding</keyword>
<feature type="region of interest" description="Disordered" evidence="13">
    <location>
        <begin position="1"/>
        <end position="34"/>
    </location>
</feature>
<dbReference type="PANTHER" id="PTHR11709:SF394">
    <property type="entry name" value="FI03373P-RELATED"/>
    <property type="match status" value="1"/>
</dbReference>
<feature type="transmembrane region" description="Helical" evidence="14">
    <location>
        <begin position="133"/>
        <end position="151"/>
    </location>
</feature>
<comment type="similarity">
    <text evidence="3">Belongs to the multicopper oxidase family.</text>
</comment>
<feature type="transmembrane region" description="Helical" evidence="14">
    <location>
        <begin position="204"/>
        <end position="223"/>
    </location>
</feature>
<comment type="cofactor">
    <cofactor evidence="2 12">
        <name>Cu(2+)</name>
        <dbReference type="ChEBI" id="CHEBI:29036"/>
    </cofactor>
</comment>
<evidence type="ECO:0000256" key="14">
    <source>
        <dbReference type="SAM" id="Phobius"/>
    </source>
</evidence>
<keyword evidence="14" id="KW-1133">Transmembrane helix</keyword>
<protein>
    <recommendedName>
        <fullName evidence="6">Copper-containing nitrite reductase</fullName>
        <ecNumber evidence="5">1.7.2.1</ecNumber>
    </recommendedName>
</protein>
<keyword evidence="9 16" id="KW-0560">Oxidoreductase</keyword>
<evidence type="ECO:0000259" key="15">
    <source>
        <dbReference type="Pfam" id="PF07732"/>
    </source>
</evidence>
<evidence type="ECO:0000256" key="6">
    <source>
        <dbReference type="ARBA" id="ARBA00017290"/>
    </source>
</evidence>
<feature type="transmembrane region" description="Helical" evidence="14">
    <location>
        <begin position="372"/>
        <end position="391"/>
    </location>
</feature>
<dbReference type="AlphaFoldDB" id="A0A3S4VI15"/>
<feature type="binding site" description="type 1 copper site" evidence="12">
    <location>
        <position position="719"/>
    </location>
    <ligand>
        <name>Cu cation</name>
        <dbReference type="ChEBI" id="CHEBI:23378"/>
        <label>1</label>
    </ligand>
</feature>
<evidence type="ECO:0000256" key="9">
    <source>
        <dbReference type="ARBA" id="ARBA00023002"/>
    </source>
</evidence>
<dbReference type="InterPro" id="IPR001287">
    <property type="entry name" value="NO2-reductase_Cu"/>
</dbReference>
<dbReference type="Proteomes" id="UP000273044">
    <property type="component" value="Chromosome"/>
</dbReference>
<evidence type="ECO:0000256" key="13">
    <source>
        <dbReference type="SAM" id="MobiDB-lite"/>
    </source>
</evidence>
<feature type="transmembrane region" description="Helical" evidence="14">
    <location>
        <begin position="397"/>
        <end position="418"/>
    </location>
</feature>